<dbReference type="AlphaFoldDB" id="A0A550CG36"/>
<evidence type="ECO:0000313" key="3">
    <source>
        <dbReference type="Proteomes" id="UP000320762"/>
    </source>
</evidence>
<evidence type="ECO:0000256" key="1">
    <source>
        <dbReference type="SAM" id="MobiDB-lite"/>
    </source>
</evidence>
<feature type="region of interest" description="Disordered" evidence="1">
    <location>
        <begin position="1"/>
        <end position="20"/>
    </location>
</feature>
<gene>
    <name evidence="2" type="ORF">BD626DRAFT_568398</name>
</gene>
<reference evidence="2 3" key="1">
    <citation type="journal article" date="2019" name="New Phytol.">
        <title>Comparative genomics reveals unique wood-decay strategies and fruiting body development in the Schizophyllaceae.</title>
        <authorList>
            <person name="Almasi E."/>
            <person name="Sahu N."/>
            <person name="Krizsan K."/>
            <person name="Balint B."/>
            <person name="Kovacs G.M."/>
            <person name="Kiss B."/>
            <person name="Cseklye J."/>
            <person name="Drula E."/>
            <person name="Henrissat B."/>
            <person name="Nagy I."/>
            <person name="Chovatia M."/>
            <person name="Adam C."/>
            <person name="LaButti K."/>
            <person name="Lipzen A."/>
            <person name="Riley R."/>
            <person name="Grigoriev I.V."/>
            <person name="Nagy L.G."/>
        </authorList>
    </citation>
    <scope>NUCLEOTIDE SEQUENCE [LARGE SCALE GENOMIC DNA]</scope>
    <source>
        <strain evidence="2 3">NL-1724</strain>
    </source>
</reference>
<protein>
    <submittedName>
        <fullName evidence="2">Uncharacterized protein</fullName>
    </submittedName>
</protein>
<name>A0A550CG36_9AGAR</name>
<sequence length="53" mass="5517">MPNQTRDGLPIATTEDSGASYDGIRSSGSAFHDAPVLVLSILTQCLRTGHTSA</sequence>
<dbReference type="Proteomes" id="UP000320762">
    <property type="component" value="Unassembled WGS sequence"/>
</dbReference>
<accession>A0A550CG36</accession>
<keyword evidence="3" id="KW-1185">Reference proteome</keyword>
<dbReference type="EMBL" id="VDMD01000008">
    <property type="protein sequence ID" value="TRM63771.1"/>
    <property type="molecule type" value="Genomic_DNA"/>
</dbReference>
<organism evidence="2 3">
    <name type="scientific">Schizophyllum amplum</name>
    <dbReference type="NCBI Taxonomy" id="97359"/>
    <lineage>
        <taxon>Eukaryota</taxon>
        <taxon>Fungi</taxon>
        <taxon>Dikarya</taxon>
        <taxon>Basidiomycota</taxon>
        <taxon>Agaricomycotina</taxon>
        <taxon>Agaricomycetes</taxon>
        <taxon>Agaricomycetidae</taxon>
        <taxon>Agaricales</taxon>
        <taxon>Schizophyllaceae</taxon>
        <taxon>Schizophyllum</taxon>
    </lineage>
</organism>
<comment type="caution">
    <text evidence="2">The sequence shown here is derived from an EMBL/GenBank/DDBJ whole genome shotgun (WGS) entry which is preliminary data.</text>
</comment>
<evidence type="ECO:0000313" key="2">
    <source>
        <dbReference type="EMBL" id="TRM63771.1"/>
    </source>
</evidence>
<proteinExistence type="predicted"/>